<organism evidence="1">
    <name type="scientific">freshwater metagenome</name>
    <dbReference type="NCBI Taxonomy" id="449393"/>
    <lineage>
        <taxon>unclassified sequences</taxon>
        <taxon>metagenomes</taxon>
        <taxon>ecological metagenomes</taxon>
    </lineage>
</organism>
<proteinExistence type="predicted"/>
<evidence type="ECO:0000313" key="1">
    <source>
        <dbReference type="EMBL" id="CAB4593559.1"/>
    </source>
</evidence>
<protein>
    <submittedName>
        <fullName evidence="1">Unannotated protein</fullName>
    </submittedName>
</protein>
<sequence length="227" mass="25796">MRNTKSLLFVDDQQPEVLKGQPVSKKPVRSDHNINIAGFEISNDFLGLRIRQEPTEHFDSNGITSESFTKRLQMLLRKECRRHQHCCLFAVLHGLEDGSHCDFSFSETNIAANESIHRRIAFHIRLHFRDRNLLIGSGFVGEGLFEFVLPWSIGSKRVTGSVNSLLVQNHEFLGNLRDRFTHSRFVLLPFATAKATQTGRITTSEGPNSIDLITRNIKTVITSILKK</sequence>
<accession>A0A6J6G0I4</accession>
<dbReference type="EMBL" id="CAEZTR010000205">
    <property type="protein sequence ID" value="CAB4593559.1"/>
    <property type="molecule type" value="Genomic_DNA"/>
</dbReference>
<name>A0A6J6G0I4_9ZZZZ</name>
<dbReference type="AlphaFoldDB" id="A0A6J6G0I4"/>
<reference evidence="1" key="1">
    <citation type="submission" date="2020-05" db="EMBL/GenBank/DDBJ databases">
        <authorList>
            <person name="Chiriac C."/>
            <person name="Salcher M."/>
            <person name="Ghai R."/>
            <person name="Kavagutti S V."/>
        </authorList>
    </citation>
    <scope>NUCLEOTIDE SEQUENCE</scope>
</reference>
<gene>
    <name evidence="1" type="ORF">UFOPK1711_01965</name>
</gene>